<dbReference type="SUPFAM" id="SSF52540">
    <property type="entry name" value="P-loop containing nucleoside triphosphate hydrolases"/>
    <property type="match status" value="1"/>
</dbReference>
<dbReference type="InterPro" id="IPR000178">
    <property type="entry name" value="TF_IF2_bacterial-like"/>
</dbReference>
<feature type="compositionally biased region" description="Low complexity" evidence="12">
    <location>
        <begin position="91"/>
        <end position="114"/>
    </location>
</feature>
<dbReference type="PANTHER" id="PTHR43381:SF5">
    <property type="entry name" value="TR-TYPE G DOMAIN-CONTAINING PROTEIN"/>
    <property type="match status" value="1"/>
</dbReference>
<dbReference type="InterPro" id="IPR044145">
    <property type="entry name" value="IF2_II"/>
</dbReference>
<feature type="binding site" evidence="9">
    <location>
        <begin position="522"/>
        <end position="525"/>
    </location>
    <ligand>
        <name>GTP</name>
        <dbReference type="ChEBI" id="CHEBI:37565"/>
    </ligand>
</feature>
<evidence type="ECO:0000313" key="15">
    <source>
        <dbReference type="Proteomes" id="UP001172645"/>
    </source>
</evidence>
<dbReference type="Pfam" id="PF22042">
    <property type="entry name" value="EF-G_D2"/>
    <property type="match status" value="1"/>
</dbReference>
<evidence type="ECO:0000256" key="9">
    <source>
        <dbReference type="HAMAP-Rule" id="MF_00100"/>
    </source>
</evidence>
<dbReference type="CDD" id="cd03702">
    <property type="entry name" value="IF2_mtIF2_II"/>
    <property type="match status" value="1"/>
</dbReference>
<feature type="binding site" evidence="9">
    <location>
        <begin position="468"/>
        <end position="472"/>
    </location>
    <ligand>
        <name>GTP</name>
        <dbReference type="ChEBI" id="CHEBI:37565"/>
    </ligand>
</feature>
<comment type="subcellular location">
    <subcellularLocation>
        <location evidence="1 9 11">Cytoplasm</location>
    </subcellularLocation>
</comment>
<dbReference type="InterPro" id="IPR005225">
    <property type="entry name" value="Small_GTP-bd"/>
</dbReference>
<dbReference type="GO" id="GO:0003743">
    <property type="term" value="F:translation initiation factor activity"/>
    <property type="evidence" value="ECO:0007669"/>
    <property type="project" value="UniProtKB-KW"/>
</dbReference>
<evidence type="ECO:0000256" key="1">
    <source>
        <dbReference type="ARBA" id="ARBA00004496"/>
    </source>
</evidence>
<gene>
    <name evidence="9 14" type="primary">infB</name>
    <name evidence="14" type="ORF">PY649_21820</name>
</gene>
<feature type="compositionally biased region" description="Basic and acidic residues" evidence="12">
    <location>
        <begin position="133"/>
        <end position="172"/>
    </location>
</feature>
<keyword evidence="6 9" id="KW-0547">Nucleotide-binding</keyword>
<keyword evidence="15" id="KW-1185">Reference proteome</keyword>
<feature type="domain" description="Tr-type G" evidence="13">
    <location>
        <begin position="413"/>
        <end position="580"/>
    </location>
</feature>
<feature type="region of interest" description="Disordered" evidence="12">
    <location>
        <begin position="1"/>
        <end position="325"/>
    </location>
</feature>
<dbReference type="InterPro" id="IPR009000">
    <property type="entry name" value="Transl_B-barrel_sf"/>
</dbReference>
<dbReference type="InterPro" id="IPR000795">
    <property type="entry name" value="T_Tr_GTP-bd_dom"/>
</dbReference>
<evidence type="ECO:0000256" key="5">
    <source>
        <dbReference type="ARBA" id="ARBA00022540"/>
    </source>
</evidence>
<feature type="region of interest" description="G-domain" evidence="9">
    <location>
        <begin position="416"/>
        <end position="564"/>
    </location>
</feature>
<dbReference type="Pfam" id="PF11987">
    <property type="entry name" value="IF-2"/>
    <property type="match status" value="1"/>
</dbReference>
<accession>A0ABT7JYX4</accession>
<dbReference type="InterPro" id="IPR004161">
    <property type="entry name" value="EFTu-like_2"/>
</dbReference>
<dbReference type="EMBL" id="JARFYM010000020">
    <property type="protein sequence ID" value="MDL2401551.1"/>
    <property type="molecule type" value="Genomic_DNA"/>
</dbReference>
<feature type="binding site" evidence="9">
    <location>
        <begin position="422"/>
        <end position="429"/>
    </location>
    <ligand>
        <name>GTP</name>
        <dbReference type="ChEBI" id="CHEBI:37565"/>
    </ligand>
</feature>
<comment type="function">
    <text evidence="9 10">One of the essential components for the initiation of protein synthesis. Protects formylmethionyl-tRNA from spontaneous hydrolysis and promotes its binding to the 30S ribosomal subunits. Also involved in the hydrolysis of GTP during the formation of the 70S ribosomal complex.</text>
</comment>
<keyword evidence="7 9" id="KW-0648">Protein biosynthesis</keyword>
<evidence type="ECO:0000256" key="12">
    <source>
        <dbReference type="SAM" id="MobiDB-lite"/>
    </source>
</evidence>
<dbReference type="SUPFAM" id="SSF52156">
    <property type="entry name" value="Initiation factor IF2/eIF5b, domain 3"/>
    <property type="match status" value="1"/>
</dbReference>
<dbReference type="Pfam" id="PF03144">
    <property type="entry name" value="GTP_EFTU_D2"/>
    <property type="match status" value="1"/>
</dbReference>
<dbReference type="Gene3D" id="2.40.30.10">
    <property type="entry name" value="Translation factors"/>
    <property type="match status" value="2"/>
</dbReference>
<evidence type="ECO:0000259" key="13">
    <source>
        <dbReference type="PROSITE" id="PS51722"/>
    </source>
</evidence>
<dbReference type="InterPro" id="IPR023115">
    <property type="entry name" value="TIF_IF2_dom3"/>
</dbReference>
<dbReference type="InterPro" id="IPR015760">
    <property type="entry name" value="TIF_IF2"/>
</dbReference>
<feature type="compositionally biased region" description="Low complexity" evidence="12">
    <location>
        <begin position="209"/>
        <end position="220"/>
    </location>
</feature>
<sequence length="915" mass="99514">MTDNKDDKTLSVSGKKTLTLKPSGVNQGTVRQDMGRGRTKAVVVETRKRRPLRPEDEKPMTTPTTTAAATASVTRVAEPTPQPPRPPQPAPRIHQPGGQQQRPQQSSQNNQQRPQQDRSSRPVVLNHLSAGEMDARRRALAEAQARDAADAVRRAEEEARRQQEEEARRIAEQAEAARLAAEEAARAAEAKVVEAAPAPVEAKVEAPKPAEQPAAAPVVARRPDTAPQPARPGAPAMETPANRRRPLNQEDDDRGPPRGAPARGKVVRPEPAKPVTTRPKTDEERRRGKLTVTTADVDEDGNARGRSLSAMRRRQEKFRRSQMQETREKISREVVLPETITIQELSQRMSERAVDVIKFLMKEGQMMKPGDVIDADLAELIAGEFGHTVKRVSESDIEQGIFNVADEDGELVSRPPVVTIMGHVDHGKTSLLDAIRHANVVAGEAGGITQHIGAYQVEQNGQKITFIDTPGHAAFTAMRARGAQATDIAILVVAADDSVMPQTIESINHAKAAGVPIIVAINKIDKHEANPQKVRTELLQHEVFVESMGGEVLDVEVSAKNGTNLDKLLEAILLQAEILDLKANPNRTAEGTVIEAQLDRGRGSVATVLVQKGTLRPGQIVVAGDQWGRVRALVNDKGEHVKEATPATPVEVLGLSGTPAAGDKFAVVESESRAREISEYRQRLARDKAAARQSGQRGSLEQMMTQLQAVGVKEFPLVIKGDVQGSIEAIAGALDKLGTDEVRARIVHSGAGGITESDVSLAEASNAAIIGFNVRANAQARTFAERQGIEIRYYNIIYDLVDDVKAAMSGLLSPERRETFLGNAEILEVFNITKVGKVAGCRVTEGKVERGVGVRLVRDNVVIHEGKLKTLKRFKDEVSEVNVGQECGMAFENYEDIRIGDTIECFRVEHITRTL</sequence>
<dbReference type="NCBIfam" id="TIGR00231">
    <property type="entry name" value="small_GTP"/>
    <property type="match status" value="1"/>
</dbReference>
<dbReference type="Gene3D" id="3.40.50.10050">
    <property type="entry name" value="Translation initiation factor IF- 2, domain 3"/>
    <property type="match status" value="1"/>
</dbReference>
<dbReference type="Gene3D" id="3.40.50.300">
    <property type="entry name" value="P-loop containing nucleotide triphosphate hydrolases"/>
    <property type="match status" value="1"/>
</dbReference>
<dbReference type="HAMAP" id="MF_00100_B">
    <property type="entry name" value="IF_2_B"/>
    <property type="match status" value="1"/>
</dbReference>
<evidence type="ECO:0000256" key="8">
    <source>
        <dbReference type="ARBA" id="ARBA00023134"/>
    </source>
</evidence>
<name>A0ABT7JYX4_9HYPH</name>
<dbReference type="InterPro" id="IPR053905">
    <property type="entry name" value="EF-G-like_DII"/>
</dbReference>
<dbReference type="Pfam" id="PF04760">
    <property type="entry name" value="IF2_N"/>
    <property type="match status" value="1"/>
</dbReference>
<proteinExistence type="inferred from homology"/>
<evidence type="ECO:0000256" key="6">
    <source>
        <dbReference type="ARBA" id="ARBA00022741"/>
    </source>
</evidence>
<evidence type="ECO:0000256" key="10">
    <source>
        <dbReference type="RuleBase" id="RU000644"/>
    </source>
</evidence>
<evidence type="ECO:0000256" key="7">
    <source>
        <dbReference type="ARBA" id="ARBA00022917"/>
    </source>
</evidence>
<dbReference type="InterPro" id="IPR027417">
    <property type="entry name" value="P-loop_NTPase"/>
</dbReference>
<evidence type="ECO:0000256" key="2">
    <source>
        <dbReference type="ARBA" id="ARBA00007733"/>
    </source>
</evidence>
<dbReference type="PROSITE" id="PS01176">
    <property type="entry name" value="IF2"/>
    <property type="match status" value="1"/>
</dbReference>
<feature type="compositionally biased region" description="Low complexity" evidence="12">
    <location>
        <begin position="61"/>
        <end position="71"/>
    </location>
</feature>
<keyword evidence="4 9" id="KW-0963">Cytoplasm</keyword>
<dbReference type="InterPro" id="IPR036925">
    <property type="entry name" value="TIF_IF2_dom3_sf"/>
</dbReference>
<keyword evidence="5 9" id="KW-0396">Initiation factor</keyword>
<reference evidence="14" key="1">
    <citation type="submission" date="2023-06" db="EMBL/GenBank/DDBJ databases">
        <title>Phylogenetic Diversity of Rhizobium strains.</title>
        <authorList>
            <person name="Moura F.T."/>
            <person name="Helene L.C.F."/>
            <person name="Hungria M."/>
        </authorList>
    </citation>
    <scope>NUCLEOTIDE SEQUENCE</scope>
    <source>
        <strain evidence="14">CCGE526</strain>
    </source>
</reference>
<evidence type="ECO:0000256" key="11">
    <source>
        <dbReference type="RuleBase" id="RU000645"/>
    </source>
</evidence>
<dbReference type="PROSITE" id="PS51722">
    <property type="entry name" value="G_TR_2"/>
    <property type="match status" value="1"/>
</dbReference>
<evidence type="ECO:0000256" key="3">
    <source>
        <dbReference type="ARBA" id="ARBA00020675"/>
    </source>
</evidence>
<protein>
    <recommendedName>
        <fullName evidence="3 9">Translation initiation factor IF-2</fullName>
    </recommendedName>
</protein>
<feature type="compositionally biased region" description="Pro residues" evidence="12">
    <location>
        <begin position="80"/>
        <end position="90"/>
    </location>
</feature>
<dbReference type="PANTHER" id="PTHR43381">
    <property type="entry name" value="TRANSLATION INITIATION FACTOR IF-2-RELATED"/>
    <property type="match status" value="1"/>
</dbReference>
<evidence type="ECO:0000256" key="4">
    <source>
        <dbReference type="ARBA" id="ARBA00022490"/>
    </source>
</evidence>
<evidence type="ECO:0000313" key="14">
    <source>
        <dbReference type="EMBL" id="MDL2401551.1"/>
    </source>
</evidence>
<dbReference type="CDD" id="cd03692">
    <property type="entry name" value="mtIF2_IVc"/>
    <property type="match status" value="1"/>
</dbReference>
<dbReference type="Proteomes" id="UP001172645">
    <property type="component" value="Unassembled WGS sequence"/>
</dbReference>
<dbReference type="CDD" id="cd01887">
    <property type="entry name" value="IF2_eIF5B"/>
    <property type="match status" value="1"/>
</dbReference>
<dbReference type="Pfam" id="PF00009">
    <property type="entry name" value="GTP_EFTU"/>
    <property type="match status" value="1"/>
</dbReference>
<dbReference type="Pfam" id="PF08364">
    <property type="entry name" value="IF2_assoc"/>
    <property type="match status" value="1"/>
</dbReference>
<dbReference type="InterPro" id="IPR006847">
    <property type="entry name" value="IF2_N"/>
</dbReference>
<comment type="caution">
    <text evidence="14">The sequence shown here is derived from an EMBL/GenBank/DDBJ whole genome shotgun (WGS) entry which is preliminary data.</text>
</comment>
<dbReference type="InterPro" id="IPR013575">
    <property type="entry name" value="IF2_assoc_dom_bac"/>
</dbReference>
<feature type="compositionally biased region" description="Basic and acidic residues" evidence="12">
    <location>
        <begin position="180"/>
        <end position="192"/>
    </location>
</feature>
<organism evidence="14 15">
    <name type="scientific">Rhizobium mayense</name>
    <dbReference type="NCBI Taxonomy" id="1312184"/>
    <lineage>
        <taxon>Bacteria</taxon>
        <taxon>Pseudomonadati</taxon>
        <taxon>Pseudomonadota</taxon>
        <taxon>Alphaproteobacteria</taxon>
        <taxon>Hyphomicrobiales</taxon>
        <taxon>Rhizobiaceae</taxon>
        <taxon>Rhizobium/Agrobacterium group</taxon>
        <taxon>Rhizobium</taxon>
    </lineage>
</organism>
<dbReference type="NCBIfam" id="TIGR00487">
    <property type="entry name" value="IF-2"/>
    <property type="match status" value="1"/>
</dbReference>
<dbReference type="SUPFAM" id="SSF50447">
    <property type="entry name" value="Translation proteins"/>
    <property type="match status" value="2"/>
</dbReference>
<keyword evidence="8 9" id="KW-0342">GTP-binding</keyword>
<dbReference type="RefSeq" id="WP_285870776.1">
    <property type="nucleotide sequence ID" value="NZ_JARFYM010000020.1"/>
</dbReference>
<comment type="similarity">
    <text evidence="2 9 10">Belongs to the TRAFAC class translation factor GTPase superfamily. Classic translation factor GTPase family. IF-2 subfamily.</text>
</comment>